<dbReference type="Proteomes" id="UP001595692">
    <property type="component" value="Unassembled WGS sequence"/>
</dbReference>
<name>A0ABV8CN27_9GAMM</name>
<accession>A0ABV8CN27</accession>
<feature type="transmembrane region" description="Helical" evidence="1">
    <location>
        <begin position="31"/>
        <end position="49"/>
    </location>
</feature>
<keyword evidence="3" id="KW-1185">Reference proteome</keyword>
<organism evidence="2 3">
    <name type="scientific">Pseudaeromonas sharmana</name>
    <dbReference type="NCBI Taxonomy" id="328412"/>
    <lineage>
        <taxon>Bacteria</taxon>
        <taxon>Pseudomonadati</taxon>
        <taxon>Pseudomonadota</taxon>
        <taxon>Gammaproteobacteria</taxon>
        <taxon>Aeromonadales</taxon>
        <taxon>Aeromonadaceae</taxon>
        <taxon>Pseudaeromonas</taxon>
    </lineage>
</organism>
<keyword evidence="1" id="KW-0812">Transmembrane</keyword>
<protein>
    <submittedName>
        <fullName evidence="2">Uncharacterized protein</fullName>
    </submittedName>
</protein>
<evidence type="ECO:0000313" key="2">
    <source>
        <dbReference type="EMBL" id="MFC3913354.1"/>
    </source>
</evidence>
<dbReference type="EMBL" id="JBHSAF010000007">
    <property type="protein sequence ID" value="MFC3913354.1"/>
    <property type="molecule type" value="Genomic_DNA"/>
</dbReference>
<sequence>MLFLLTSTLLLVIGLPVICFSTGWGELYLDYGPLISAVILIIMLMLDLMKQQRRR</sequence>
<proteinExistence type="predicted"/>
<keyword evidence="1" id="KW-0472">Membrane</keyword>
<evidence type="ECO:0000313" key="3">
    <source>
        <dbReference type="Proteomes" id="UP001595692"/>
    </source>
</evidence>
<reference evidence="3" key="1">
    <citation type="journal article" date="2019" name="Int. J. Syst. Evol. Microbiol.">
        <title>The Global Catalogue of Microorganisms (GCM) 10K type strain sequencing project: providing services to taxonomists for standard genome sequencing and annotation.</title>
        <authorList>
            <consortium name="The Broad Institute Genomics Platform"/>
            <consortium name="The Broad Institute Genome Sequencing Center for Infectious Disease"/>
            <person name="Wu L."/>
            <person name="Ma J."/>
        </authorList>
    </citation>
    <scope>NUCLEOTIDE SEQUENCE [LARGE SCALE GENOMIC DNA]</scope>
    <source>
        <strain evidence="3">CCUG 54939</strain>
    </source>
</reference>
<gene>
    <name evidence="2" type="ORF">ACFOSS_07750</name>
</gene>
<comment type="caution">
    <text evidence="2">The sequence shown here is derived from an EMBL/GenBank/DDBJ whole genome shotgun (WGS) entry which is preliminary data.</text>
</comment>
<keyword evidence="1" id="KW-1133">Transmembrane helix</keyword>
<evidence type="ECO:0000256" key="1">
    <source>
        <dbReference type="SAM" id="Phobius"/>
    </source>
</evidence>
<dbReference type="RefSeq" id="WP_377151642.1">
    <property type="nucleotide sequence ID" value="NZ_JBHSAF010000007.1"/>
</dbReference>